<dbReference type="InParanoid" id="B8CDV4"/>
<dbReference type="eggNOG" id="KOG4197">
    <property type="taxonomic scope" value="Eukaryota"/>
</dbReference>
<dbReference type="Pfam" id="PF01535">
    <property type="entry name" value="PPR"/>
    <property type="match status" value="1"/>
</dbReference>
<dbReference type="GeneID" id="7450333"/>
<evidence type="ECO:0008006" key="6">
    <source>
        <dbReference type="Google" id="ProtNLM"/>
    </source>
</evidence>
<gene>
    <name evidence="4" type="ORF">THAPSDRAFT_10554</name>
</gene>
<dbReference type="PANTHER" id="PTHR47932:SF44">
    <property type="entry name" value="MIOREX COMPLEX COMPONENT 1"/>
    <property type="match status" value="1"/>
</dbReference>
<evidence type="ECO:0000256" key="2">
    <source>
        <dbReference type="SAM" id="MobiDB-lite"/>
    </source>
</evidence>
<dbReference type="EMBL" id="CM000651">
    <property type="protein sequence ID" value="EED88272.1"/>
    <property type="molecule type" value="Genomic_DNA"/>
</dbReference>
<dbReference type="PaxDb" id="35128-Thaps10554"/>
<dbReference type="InterPro" id="IPR011990">
    <property type="entry name" value="TPR-like_helical_dom_sf"/>
</dbReference>
<dbReference type="GO" id="GO:0003729">
    <property type="term" value="F:mRNA binding"/>
    <property type="evidence" value="ECO:0000318"/>
    <property type="project" value="GO_Central"/>
</dbReference>
<dbReference type="GO" id="GO:0005737">
    <property type="term" value="C:cytoplasm"/>
    <property type="evidence" value="ECO:0000318"/>
    <property type="project" value="GO_Central"/>
</dbReference>
<feature type="compositionally biased region" description="Basic residues" evidence="2">
    <location>
        <begin position="115"/>
        <end position="133"/>
    </location>
</feature>
<feature type="signal peptide" evidence="3">
    <location>
        <begin position="1"/>
        <end position="24"/>
    </location>
</feature>
<dbReference type="GO" id="GO:0006397">
    <property type="term" value="P:mRNA processing"/>
    <property type="evidence" value="ECO:0000318"/>
    <property type="project" value="GO_Central"/>
</dbReference>
<feature type="region of interest" description="Disordered" evidence="2">
    <location>
        <begin position="81"/>
        <end position="134"/>
    </location>
</feature>
<evidence type="ECO:0000256" key="1">
    <source>
        <dbReference type="ARBA" id="ARBA00022737"/>
    </source>
</evidence>
<feature type="chain" id="PRO_5002866523" description="Pentacotripeptide-repeat region of PRORP domain-containing protein" evidence="3">
    <location>
        <begin position="25"/>
        <end position="891"/>
    </location>
</feature>
<feature type="region of interest" description="Disordered" evidence="2">
    <location>
        <begin position="157"/>
        <end position="177"/>
    </location>
</feature>
<name>B8CDV4_THAPS</name>
<dbReference type="KEGG" id="tps:THAPSDRAFT_10554"/>
<reference evidence="4 5" key="2">
    <citation type="journal article" date="2008" name="Nature">
        <title>The Phaeodactylum genome reveals the evolutionary history of diatom genomes.</title>
        <authorList>
            <person name="Bowler C."/>
            <person name="Allen A.E."/>
            <person name="Badger J.H."/>
            <person name="Grimwood J."/>
            <person name="Jabbari K."/>
            <person name="Kuo A."/>
            <person name="Maheswari U."/>
            <person name="Martens C."/>
            <person name="Maumus F."/>
            <person name="Otillar R.P."/>
            <person name="Rayko E."/>
            <person name="Salamov A."/>
            <person name="Vandepoele K."/>
            <person name="Beszteri B."/>
            <person name="Gruber A."/>
            <person name="Heijde M."/>
            <person name="Katinka M."/>
            <person name="Mock T."/>
            <person name="Valentin K."/>
            <person name="Verret F."/>
            <person name="Berges J.A."/>
            <person name="Brownlee C."/>
            <person name="Cadoret J.P."/>
            <person name="Chiovitti A."/>
            <person name="Choi C.J."/>
            <person name="Coesel S."/>
            <person name="De Martino A."/>
            <person name="Detter J.C."/>
            <person name="Durkin C."/>
            <person name="Falciatore A."/>
            <person name="Fournet J."/>
            <person name="Haruta M."/>
            <person name="Huysman M.J."/>
            <person name="Jenkins B.D."/>
            <person name="Jiroutova K."/>
            <person name="Jorgensen R.E."/>
            <person name="Joubert Y."/>
            <person name="Kaplan A."/>
            <person name="Kroger N."/>
            <person name="Kroth P.G."/>
            <person name="La Roche J."/>
            <person name="Lindquist E."/>
            <person name="Lommer M."/>
            <person name="Martin-Jezequel V."/>
            <person name="Lopez P.J."/>
            <person name="Lucas S."/>
            <person name="Mangogna M."/>
            <person name="McGinnis K."/>
            <person name="Medlin L.K."/>
            <person name="Montsant A."/>
            <person name="Oudot-Le Secq M.P."/>
            <person name="Napoli C."/>
            <person name="Obornik M."/>
            <person name="Parker M.S."/>
            <person name="Petit J.L."/>
            <person name="Porcel B.M."/>
            <person name="Poulsen N."/>
            <person name="Robison M."/>
            <person name="Rychlewski L."/>
            <person name="Rynearson T.A."/>
            <person name="Schmutz J."/>
            <person name="Shapiro H."/>
            <person name="Siaut M."/>
            <person name="Stanley M."/>
            <person name="Sussman M.R."/>
            <person name="Taylor A.R."/>
            <person name="Vardi A."/>
            <person name="von Dassow P."/>
            <person name="Vyverman W."/>
            <person name="Willis A."/>
            <person name="Wyrwicz L.S."/>
            <person name="Rokhsar D.S."/>
            <person name="Weissenbach J."/>
            <person name="Armbrust E.V."/>
            <person name="Green B.R."/>
            <person name="Van de Peer Y."/>
            <person name="Grigoriev I.V."/>
        </authorList>
    </citation>
    <scope>NUCLEOTIDE SEQUENCE [LARGE SCALE GENOMIC DNA]</scope>
    <source>
        <strain evidence="4 5">CCMP1335</strain>
    </source>
</reference>
<feature type="compositionally biased region" description="Polar residues" evidence="2">
    <location>
        <begin position="352"/>
        <end position="362"/>
    </location>
</feature>
<evidence type="ECO:0000313" key="5">
    <source>
        <dbReference type="Proteomes" id="UP000001449"/>
    </source>
</evidence>
<feature type="compositionally biased region" description="Low complexity" evidence="2">
    <location>
        <begin position="81"/>
        <end position="108"/>
    </location>
</feature>
<feature type="region of interest" description="Disordered" evidence="2">
    <location>
        <begin position="335"/>
        <end position="365"/>
    </location>
</feature>
<evidence type="ECO:0000256" key="3">
    <source>
        <dbReference type="SAM" id="SignalP"/>
    </source>
</evidence>
<sequence>MRLLPLTLLLVVVAVLATTSTIEAYAPPPSTLIRPSSSFKLKSSSLAVQRVAQGSSFYSDNSDRSQYGQLAVATTLFANHPSSQTTTTADDAAATNSSSTTQPTNTTAKQQARNKQLRQKHGRTRQYHGRRTTRPFAELQYDELILLTDYHLGRGAAAESGEKDGEQSAAKEGEMGSHQLHELTRLVSSWSKWVMWSDQRDGRRGQLRRATLKSSPQTTSTTTTTFSLNHSHKSTAAQMAERCLRKIILEKQTGNPRAIVSIDMYHSVIQAWVKTGSHSGLLHASSLLDYMESNIDEELIPSSVKCYVTVLDGWCKSRSKGAEVKAEEMLDRIDGIGGKRRDSSDNDDGTLQDGTSTALDTHNNNNKDVRYYNNVMNRIATSGKSNAGQEAERLLKNLIDQYKRGDKSMAPNRSSFNTVIKAYANTGGKNAARNAKRILNMMENPSSLGLQDISTEIEPDKVSCTSILMAWANSGHGGDGLCEVDAGEKAEQLLERMEGMYRRGNREIRPDTVTYNSVIKVWGKCGHNQAGDRSERLLNMMLCRYEEGDDQVRPDDVTFNSVIHNMAIGNDADSPQKALKLLEQMEESYQSGLIDAKPDVFTYNSVLNAFARSGCPGSAERAEEILNNLENSFDKGIWDVQPDVCSYNIVINAWGNSGEDIGVGKAVALLDKMSARTNEGKASLKPDITTYNSVLHAWSQSTDRNAPVKALGLLELMFRLYESGKKEAQPDVLSFSTVINSFGKSKLPGKAREVRHLLRRMQQLYKDGQDGMQPNIFVYSAVLNACAYTFGSPNEKEEALKIGIETFEELQSSEIEVNHVAYGSFLRICRKLMPEDDDRRRDLIKRTFRQCCSDGQVGEYVLSQLRAIPEFRTSLTVKRHIMICQTSGQET</sequence>
<feature type="compositionally biased region" description="Basic and acidic residues" evidence="2">
    <location>
        <begin position="160"/>
        <end position="177"/>
    </location>
</feature>
<dbReference type="OMA" id="VINCCAY"/>
<evidence type="ECO:0000313" key="4">
    <source>
        <dbReference type="EMBL" id="EED88272.1"/>
    </source>
</evidence>
<protein>
    <recommendedName>
        <fullName evidence="6">Pentacotripeptide-repeat region of PRORP domain-containing protein</fullName>
    </recommendedName>
</protein>
<feature type="region of interest" description="Disordered" evidence="2">
    <location>
        <begin position="204"/>
        <end position="231"/>
    </location>
</feature>
<organism evidence="4 5">
    <name type="scientific">Thalassiosira pseudonana</name>
    <name type="common">Marine diatom</name>
    <name type="synonym">Cyclotella nana</name>
    <dbReference type="NCBI Taxonomy" id="35128"/>
    <lineage>
        <taxon>Eukaryota</taxon>
        <taxon>Sar</taxon>
        <taxon>Stramenopiles</taxon>
        <taxon>Ochrophyta</taxon>
        <taxon>Bacillariophyta</taxon>
        <taxon>Coscinodiscophyceae</taxon>
        <taxon>Thalassiosirophycidae</taxon>
        <taxon>Thalassiosirales</taxon>
        <taxon>Thalassiosiraceae</taxon>
        <taxon>Thalassiosira</taxon>
    </lineage>
</organism>
<dbReference type="RefSeq" id="XP_002294438.1">
    <property type="nucleotide sequence ID" value="XM_002294402.1"/>
</dbReference>
<keyword evidence="5" id="KW-1185">Reference proteome</keyword>
<keyword evidence="3" id="KW-0732">Signal</keyword>
<dbReference type="STRING" id="35128.B8CDV4"/>
<feature type="compositionally biased region" description="Basic and acidic residues" evidence="2">
    <location>
        <begin position="335"/>
        <end position="344"/>
    </location>
</feature>
<dbReference type="Proteomes" id="UP000001449">
    <property type="component" value="Chromosome 17"/>
</dbReference>
<reference evidence="4 5" key="1">
    <citation type="journal article" date="2004" name="Science">
        <title>The genome of the diatom Thalassiosira pseudonana: ecology, evolution, and metabolism.</title>
        <authorList>
            <person name="Armbrust E.V."/>
            <person name="Berges J.A."/>
            <person name="Bowler C."/>
            <person name="Green B.R."/>
            <person name="Martinez D."/>
            <person name="Putnam N.H."/>
            <person name="Zhou S."/>
            <person name="Allen A.E."/>
            <person name="Apt K.E."/>
            <person name="Bechner M."/>
            <person name="Brzezinski M.A."/>
            <person name="Chaal B.K."/>
            <person name="Chiovitti A."/>
            <person name="Davis A.K."/>
            <person name="Demarest M.S."/>
            <person name="Detter J.C."/>
            <person name="Glavina T."/>
            <person name="Goodstein D."/>
            <person name="Hadi M.Z."/>
            <person name="Hellsten U."/>
            <person name="Hildebrand M."/>
            <person name="Jenkins B.D."/>
            <person name="Jurka J."/>
            <person name="Kapitonov V.V."/>
            <person name="Kroger N."/>
            <person name="Lau W.W."/>
            <person name="Lane T.W."/>
            <person name="Larimer F.W."/>
            <person name="Lippmeier J.C."/>
            <person name="Lucas S."/>
            <person name="Medina M."/>
            <person name="Montsant A."/>
            <person name="Obornik M."/>
            <person name="Parker M.S."/>
            <person name="Palenik B."/>
            <person name="Pazour G.J."/>
            <person name="Richardson P.M."/>
            <person name="Rynearson T.A."/>
            <person name="Saito M.A."/>
            <person name="Schwartz D.C."/>
            <person name="Thamatrakoln K."/>
            <person name="Valentin K."/>
            <person name="Vardi A."/>
            <person name="Wilkerson F.P."/>
            <person name="Rokhsar D.S."/>
        </authorList>
    </citation>
    <scope>NUCLEOTIDE SEQUENCE [LARGE SCALE GENOMIC DNA]</scope>
    <source>
        <strain evidence="4 5">CCMP1335</strain>
    </source>
</reference>
<keyword evidence="1" id="KW-0677">Repeat</keyword>
<dbReference type="PANTHER" id="PTHR47932">
    <property type="entry name" value="ATPASE EXPRESSION PROTEIN 3"/>
    <property type="match status" value="1"/>
</dbReference>
<dbReference type="HOGENOM" id="CLU_324293_0_0_1"/>
<dbReference type="Gene3D" id="1.25.40.10">
    <property type="entry name" value="Tetratricopeptide repeat domain"/>
    <property type="match status" value="3"/>
</dbReference>
<proteinExistence type="predicted"/>
<dbReference type="InterPro" id="IPR002885">
    <property type="entry name" value="PPR_rpt"/>
</dbReference>
<feature type="compositionally biased region" description="Low complexity" evidence="2">
    <location>
        <begin position="212"/>
        <end position="227"/>
    </location>
</feature>
<dbReference type="Pfam" id="PF13812">
    <property type="entry name" value="PPR_3"/>
    <property type="match status" value="1"/>
</dbReference>
<accession>B8CDV4</accession>
<dbReference type="AlphaFoldDB" id="B8CDV4"/>